<dbReference type="OMA" id="YLKMEAH"/>
<keyword evidence="15" id="KW-1185">Reference proteome</keyword>
<feature type="coiled-coil region" evidence="11">
    <location>
        <begin position="136"/>
        <end position="170"/>
    </location>
</feature>
<evidence type="ECO:0000256" key="7">
    <source>
        <dbReference type="ARBA" id="ARBA00023054"/>
    </source>
</evidence>
<dbReference type="KEGG" id="cput:CONPUDRAFT_161784"/>
<evidence type="ECO:0000256" key="4">
    <source>
        <dbReference type="ARBA" id="ARBA00022454"/>
    </source>
</evidence>
<keyword evidence="5" id="KW-0132">Cell division</keyword>
<dbReference type="PANTHER" id="PTHR48441">
    <property type="match status" value="1"/>
</dbReference>
<evidence type="ECO:0000256" key="2">
    <source>
        <dbReference type="ARBA" id="ARBA00004584"/>
    </source>
</evidence>
<keyword evidence="10" id="KW-0137">Centromere</keyword>
<gene>
    <name evidence="14" type="ORF">CONPUDRAFT_161784</name>
</gene>
<comment type="subcellular location">
    <subcellularLocation>
        <location evidence="2">Chromosome</location>
        <location evidence="2">Centromere</location>
    </subcellularLocation>
    <subcellularLocation>
        <location evidence="1">Nucleus</location>
    </subcellularLocation>
</comment>
<dbReference type="GO" id="GO:0051301">
    <property type="term" value="P:cell division"/>
    <property type="evidence" value="ECO:0007669"/>
    <property type="project" value="UniProtKB-KW"/>
</dbReference>
<dbReference type="EMBL" id="JH711573">
    <property type="protein sequence ID" value="EIW87189.1"/>
    <property type="molecule type" value="Genomic_DNA"/>
</dbReference>
<keyword evidence="8" id="KW-0539">Nucleus</keyword>
<evidence type="ECO:0000313" key="15">
    <source>
        <dbReference type="Proteomes" id="UP000053558"/>
    </source>
</evidence>
<evidence type="ECO:0000259" key="13">
    <source>
        <dbReference type="Pfam" id="PF18595"/>
    </source>
</evidence>
<evidence type="ECO:0000256" key="5">
    <source>
        <dbReference type="ARBA" id="ARBA00022618"/>
    </source>
</evidence>
<dbReference type="GeneID" id="19204581"/>
<dbReference type="AlphaFoldDB" id="A0A5M3N6X5"/>
<keyword evidence="7 11" id="KW-0175">Coiled coil</keyword>
<comment type="similarity">
    <text evidence="3">Belongs to the NUF2 family.</text>
</comment>
<dbReference type="OrthoDB" id="8194677at2759"/>
<evidence type="ECO:0000256" key="11">
    <source>
        <dbReference type="SAM" id="Coils"/>
    </source>
</evidence>
<comment type="caution">
    <text evidence="14">The sequence shown here is derived from an EMBL/GenBank/DDBJ whole genome shotgun (WGS) entry which is preliminary data.</text>
</comment>
<keyword evidence="4" id="KW-0158">Chromosome</keyword>
<keyword evidence="9" id="KW-0131">Cell cycle</keyword>
<feature type="domain" description="Nuf2 DHR10-like" evidence="13">
    <location>
        <begin position="257"/>
        <end position="371"/>
    </location>
</feature>
<dbReference type="RefSeq" id="XP_007763760.1">
    <property type="nucleotide sequence ID" value="XM_007765570.1"/>
</dbReference>
<evidence type="ECO:0000256" key="9">
    <source>
        <dbReference type="ARBA" id="ARBA00023306"/>
    </source>
</evidence>
<keyword evidence="6" id="KW-0498">Mitosis</keyword>
<dbReference type="GO" id="GO:0005634">
    <property type="term" value="C:nucleus"/>
    <property type="evidence" value="ECO:0007669"/>
    <property type="project" value="UniProtKB-SubCell"/>
</dbReference>
<dbReference type="InterPro" id="IPR038275">
    <property type="entry name" value="Nuf2_N_sf"/>
</dbReference>
<name>A0A5M3N6X5_CONPW</name>
<accession>A0A5M3N6X5</accession>
<dbReference type="GO" id="GO:0031262">
    <property type="term" value="C:Ndc80 complex"/>
    <property type="evidence" value="ECO:0007669"/>
    <property type="project" value="InterPro"/>
</dbReference>
<dbReference type="Pfam" id="PF03800">
    <property type="entry name" value="Nuf2"/>
    <property type="match status" value="1"/>
</dbReference>
<reference evidence="15" key="1">
    <citation type="journal article" date="2012" name="Science">
        <title>The Paleozoic origin of enzymatic lignin decomposition reconstructed from 31 fungal genomes.</title>
        <authorList>
            <person name="Floudas D."/>
            <person name="Binder M."/>
            <person name="Riley R."/>
            <person name="Barry K."/>
            <person name="Blanchette R.A."/>
            <person name="Henrissat B."/>
            <person name="Martinez A.T."/>
            <person name="Otillar R."/>
            <person name="Spatafora J.W."/>
            <person name="Yadav J.S."/>
            <person name="Aerts A."/>
            <person name="Benoit I."/>
            <person name="Boyd A."/>
            <person name="Carlson A."/>
            <person name="Copeland A."/>
            <person name="Coutinho P.M."/>
            <person name="de Vries R.P."/>
            <person name="Ferreira P."/>
            <person name="Findley K."/>
            <person name="Foster B."/>
            <person name="Gaskell J."/>
            <person name="Glotzer D."/>
            <person name="Gorecki P."/>
            <person name="Heitman J."/>
            <person name="Hesse C."/>
            <person name="Hori C."/>
            <person name="Igarashi K."/>
            <person name="Jurgens J.A."/>
            <person name="Kallen N."/>
            <person name="Kersten P."/>
            <person name="Kohler A."/>
            <person name="Kuees U."/>
            <person name="Kumar T.K.A."/>
            <person name="Kuo A."/>
            <person name="LaButti K."/>
            <person name="Larrondo L.F."/>
            <person name="Lindquist E."/>
            <person name="Ling A."/>
            <person name="Lombard V."/>
            <person name="Lucas S."/>
            <person name="Lundell T."/>
            <person name="Martin R."/>
            <person name="McLaughlin D.J."/>
            <person name="Morgenstern I."/>
            <person name="Morin E."/>
            <person name="Murat C."/>
            <person name="Nagy L.G."/>
            <person name="Nolan M."/>
            <person name="Ohm R.A."/>
            <person name="Patyshakuliyeva A."/>
            <person name="Rokas A."/>
            <person name="Ruiz-Duenas F.J."/>
            <person name="Sabat G."/>
            <person name="Salamov A."/>
            <person name="Samejima M."/>
            <person name="Schmutz J."/>
            <person name="Slot J.C."/>
            <person name="St John F."/>
            <person name="Stenlid J."/>
            <person name="Sun H."/>
            <person name="Sun S."/>
            <person name="Syed K."/>
            <person name="Tsang A."/>
            <person name="Wiebenga A."/>
            <person name="Young D."/>
            <person name="Pisabarro A."/>
            <person name="Eastwood D.C."/>
            <person name="Martin F."/>
            <person name="Cullen D."/>
            <person name="Grigoriev I.V."/>
            <person name="Hibbett D.S."/>
        </authorList>
    </citation>
    <scope>NUCLEOTIDE SEQUENCE [LARGE SCALE GENOMIC DNA]</scope>
    <source>
        <strain evidence="15">RWD-64-598 SS2</strain>
    </source>
</reference>
<sequence>MSGQYWFPNMPIPEIMTALNEWNISVSTEQLVRPTERFVTDVYAQFLVQVTSVTNEALGGAVENALAELDDPNPDLYKSAIAHNFLVQHVARFAAAARITDFSSKDMAYPDAERTRFILSAFINFVKFTEQCEPFVANLRQRAEQVVDEREAAASARAQIEGRLNALKAKRAEDEPRVDALRRENGHLTAHLLATKETTKAISKDIEALKVEKAAVLARKEGVLADTALLMDNVSRTRGRIVQSPERIRRNISSMGASAAEDRKTVAANEAKARELQTKVGVLAQIEKEVRSCVEQLQTIEKEAIALDASQKELADLRDSLDYRRIERSELQMKRERAHKQLANAHEKLERAARHAEERRAAAQATLDRLKDEYDDMLRERQTNDAEIEGLRGEADEIERQMGEHLRKSEGEINELLAEYWKLRHETEVYMETLANKLNMSVEEA</sequence>
<feature type="domain" description="Kinetochore protein Nuf2 N-terminal" evidence="12">
    <location>
        <begin position="4"/>
        <end position="139"/>
    </location>
</feature>
<evidence type="ECO:0000313" key="14">
    <source>
        <dbReference type="EMBL" id="EIW87189.1"/>
    </source>
</evidence>
<dbReference type="Pfam" id="PF18595">
    <property type="entry name" value="Nuf2_DHR10-like"/>
    <property type="match status" value="1"/>
</dbReference>
<dbReference type="InterPro" id="IPR005549">
    <property type="entry name" value="Kinetochore_Nuf2_N"/>
</dbReference>
<dbReference type="InterPro" id="IPR041112">
    <property type="entry name" value="Nuf2_DHR10-like"/>
</dbReference>
<evidence type="ECO:0000256" key="10">
    <source>
        <dbReference type="ARBA" id="ARBA00023328"/>
    </source>
</evidence>
<evidence type="ECO:0000259" key="12">
    <source>
        <dbReference type="Pfam" id="PF03800"/>
    </source>
</evidence>
<protein>
    <submittedName>
        <fullName evidence="14">Uncharacterized protein</fullName>
    </submittedName>
</protein>
<organism evidence="14 15">
    <name type="scientific">Coniophora puteana (strain RWD-64-598)</name>
    <name type="common">Brown rot fungus</name>
    <dbReference type="NCBI Taxonomy" id="741705"/>
    <lineage>
        <taxon>Eukaryota</taxon>
        <taxon>Fungi</taxon>
        <taxon>Dikarya</taxon>
        <taxon>Basidiomycota</taxon>
        <taxon>Agaricomycotina</taxon>
        <taxon>Agaricomycetes</taxon>
        <taxon>Agaricomycetidae</taxon>
        <taxon>Boletales</taxon>
        <taxon>Coniophorineae</taxon>
        <taxon>Coniophoraceae</taxon>
        <taxon>Coniophora</taxon>
    </lineage>
</organism>
<dbReference type="Proteomes" id="UP000053558">
    <property type="component" value="Unassembled WGS sequence"/>
</dbReference>
<dbReference type="PANTHER" id="PTHR48441:SF1">
    <property type="entry name" value="NT-3"/>
    <property type="match status" value="1"/>
</dbReference>
<evidence type="ECO:0000256" key="1">
    <source>
        <dbReference type="ARBA" id="ARBA00004123"/>
    </source>
</evidence>
<dbReference type="Gene3D" id="1.10.418.60">
    <property type="entry name" value="Ncd80 complex, Nuf2 subunit"/>
    <property type="match status" value="1"/>
</dbReference>
<feature type="coiled-coil region" evidence="11">
    <location>
        <begin position="283"/>
        <end position="426"/>
    </location>
</feature>
<proteinExistence type="inferred from homology"/>
<evidence type="ECO:0000256" key="8">
    <source>
        <dbReference type="ARBA" id="ARBA00023242"/>
    </source>
</evidence>
<evidence type="ECO:0000256" key="3">
    <source>
        <dbReference type="ARBA" id="ARBA00005498"/>
    </source>
</evidence>
<evidence type="ECO:0000256" key="6">
    <source>
        <dbReference type="ARBA" id="ARBA00022776"/>
    </source>
</evidence>